<keyword evidence="8" id="KW-0472">Membrane</keyword>
<evidence type="ECO:0000256" key="8">
    <source>
        <dbReference type="SAM" id="Phobius"/>
    </source>
</evidence>
<dbReference type="GO" id="GO:0006488">
    <property type="term" value="P:dolichol-linked oligosaccharide biosynthetic process"/>
    <property type="evidence" value="ECO:0007669"/>
    <property type="project" value="InterPro"/>
</dbReference>
<evidence type="ECO:0000256" key="5">
    <source>
        <dbReference type="ARBA" id="ARBA00022676"/>
    </source>
</evidence>
<dbReference type="InterPro" id="IPR007235">
    <property type="entry name" value="Glyco_trans_28_C"/>
</dbReference>
<comment type="subcellular location">
    <subcellularLocation>
        <location evidence="1">Endoplasmic reticulum</location>
    </subcellularLocation>
</comment>
<comment type="similarity">
    <text evidence="2">Belongs to the glycosyltransferase 28 family.</text>
</comment>
<feature type="domain" description="Glycosyl transferase family 28 C-terminal" evidence="9">
    <location>
        <begin position="10"/>
        <end position="149"/>
    </location>
</feature>
<dbReference type="PANTHER" id="PTHR12867">
    <property type="entry name" value="GLYCOSYL TRANSFERASE-RELATED"/>
    <property type="match status" value="1"/>
</dbReference>
<dbReference type="Proteomes" id="UP000597762">
    <property type="component" value="Unassembled WGS sequence"/>
</dbReference>
<evidence type="ECO:0000313" key="11">
    <source>
        <dbReference type="Proteomes" id="UP000597762"/>
    </source>
</evidence>
<evidence type="ECO:0000259" key="9">
    <source>
        <dbReference type="Pfam" id="PF04101"/>
    </source>
</evidence>
<dbReference type="EC" id="2.4.1.141" evidence="3"/>
<gene>
    <name evidence="10" type="ORF">SPHA_33788</name>
</gene>
<comment type="caution">
    <text evidence="10">The sequence shown here is derived from an EMBL/GenBank/DDBJ whole genome shotgun (WGS) entry which is preliminary data.</text>
</comment>
<dbReference type="AlphaFoldDB" id="A0A812CFD2"/>
<dbReference type="OrthoDB" id="20273at2759"/>
<keyword evidence="8" id="KW-0812">Transmembrane</keyword>
<evidence type="ECO:0000313" key="10">
    <source>
        <dbReference type="EMBL" id="CAE1263628.1"/>
    </source>
</evidence>
<evidence type="ECO:0000256" key="1">
    <source>
        <dbReference type="ARBA" id="ARBA00004240"/>
    </source>
</evidence>
<keyword evidence="5 10" id="KW-0328">Glycosyltransferase</keyword>
<dbReference type="GO" id="GO:0004577">
    <property type="term" value="F:N-acetylglucosaminyldiphosphodolichol N-acetylglucosaminyltransferase activity"/>
    <property type="evidence" value="ECO:0007669"/>
    <property type="project" value="UniProtKB-EC"/>
</dbReference>
<protein>
    <recommendedName>
        <fullName evidence="4">UDP-N-acetylglucosamine transferase subunit ALG13</fullName>
        <ecNumber evidence="3">2.4.1.141</ecNumber>
    </recommendedName>
</protein>
<evidence type="ECO:0000256" key="6">
    <source>
        <dbReference type="ARBA" id="ARBA00022679"/>
    </source>
</evidence>
<dbReference type="PANTHER" id="PTHR12867:SF6">
    <property type="entry name" value="N-ACETYLGLUCOSAMINYLDIPHOSPHODOLICHOL N-ACETYLGLUCOSAMINYLTRANSFERASE"/>
    <property type="match status" value="1"/>
</dbReference>
<sequence length="205" mass="22760">MTNTKFGSKTVFVTVGTTRFDNLVRQVVSDEMCQKFRQAGFKRMIVQTGSSPIPIQTQVCGLDVHCYDYKSSIHEDIKNADLVISHAGAGTVLETLSLGKPLITVVNEKLMNNHQMELAQQMHKDGHSLYCTCSTLQETLAKMDVESLHQFIPGDPTKFALPLFEISSLHTHSAYKMGLPLFYGGPAVFIYLLDVGSYFSLSFSV</sequence>
<dbReference type="Gene3D" id="3.40.50.2000">
    <property type="entry name" value="Glycogen Phosphorylase B"/>
    <property type="match status" value="1"/>
</dbReference>
<organism evidence="10 11">
    <name type="scientific">Acanthosepion pharaonis</name>
    <name type="common">Pharaoh cuttlefish</name>
    <name type="synonym">Sepia pharaonis</name>
    <dbReference type="NCBI Taxonomy" id="158019"/>
    <lineage>
        <taxon>Eukaryota</taxon>
        <taxon>Metazoa</taxon>
        <taxon>Spiralia</taxon>
        <taxon>Lophotrochozoa</taxon>
        <taxon>Mollusca</taxon>
        <taxon>Cephalopoda</taxon>
        <taxon>Coleoidea</taxon>
        <taxon>Decapodiformes</taxon>
        <taxon>Sepiida</taxon>
        <taxon>Sepiina</taxon>
        <taxon>Sepiidae</taxon>
        <taxon>Acanthosepion</taxon>
    </lineage>
</organism>
<dbReference type="GO" id="GO:0005783">
    <property type="term" value="C:endoplasmic reticulum"/>
    <property type="evidence" value="ECO:0007669"/>
    <property type="project" value="UniProtKB-SubCell"/>
</dbReference>
<proteinExistence type="inferred from homology"/>
<keyword evidence="7" id="KW-0256">Endoplasmic reticulum</keyword>
<evidence type="ECO:0000256" key="2">
    <source>
        <dbReference type="ARBA" id="ARBA00006962"/>
    </source>
</evidence>
<evidence type="ECO:0000256" key="4">
    <source>
        <dbReference type="ARBA" id="ARBA00017468"/>
    </source>
</evidence>
<dbReference type="InterPro" id="IPR039042">
    <property type="entry name" value="Alg13-like"/>
</dbReference>
<feature type="transmembrane region" description="Helical" evidence="8">
    <location>
        <begin position="181"/>
        <end position="201"/>
    </location>
</feature>
<dbReference type="EMBL" id="CAHIKZ030001423">
    <property type="protein sequence ID" value="CAE1263628.1"/>
    <property type="molecule type" value="Genomic_DNA"/>
</dbReference>
<keyword evidence="6 10" id="KW-0808">Transferase</keyword>
<evidence type="ECO:0000256" key="3">
    <source>
        <dbReference type="ARBA" id="ARBA00012614"/>
    </source>
</evidence>
<keyword evidence="11" id="KW-1185">Reference proteome</keyword>
<dbReference type="SUPFAM" id="SSF53756">
    <property type="entry name" value="UDP-Glycosyltransferase/glycogen phosphorylase"/>
    <property type="match status" value="1"/>
</dbReference>
<accession>A0A812CFD2</accession>
<name>A0A812CFD2_ACAPH</name>
<keyword evidence="8" id="KW-1133">Transmembrane helix</keyword>
<reference evidence="10" key="1">
    <citation type="submission" date="2021-01" db="EMBL/GenBank/DDBJ databases">
        <authorList>
            <person name="Li R."/>
            <person name="Bekaert M."/>
        </authorList>
    </citation>
    <scope>NUCLEOTIDE SEQUENCE</scope>
    <source>
        <strain evidence="10">Farmed</strain>
    </source>
</reference>
<dbReference type="Pfam" id="PF04101">
    <property type="entry name" value="Glyco_tran_28_C"/>
    <property type="match status" value="1"/>
</dbReference>
<evidence type="ECO:0000256" key="7">
    <source>
        <dbReference type="ARBA" id="ARBA00022824"/>
    </source>
</evidence>